<evidence type="ECO:0000313" key="6">
    <source>
        <dbReference type="EMBL" id="GAL07886.1"/>
    </source>
</evidence>
<proteinExistence type="inferred from homology"/>
<evidence type="ECO:0000256" key="2">
    <source>
        <dbReference type="ARBA" id="ARBA00008657"/>
    </source>
</evidence>
<dbReference type="GO" id="GO:0003690">
    <property type="term" value="F:double-stranded DNA binding"/>
    <property type="evidence" value="ECO:0007669"/>
    <property type="project" value="TreeGrafter"/>
</dbReference>
<comment type="similarity">
    <text evidence="2">Belongs to the RdgC family.</text>
</comment>
<sequence>MESEQGRKLKNGEKAGIRENQLIKLLPRAFSKYTRTQLVIMPKEGLIIVDAGSYKKAEDVLALLRKTIGSLPVVPYSPENRLN</sequence>
<dbReference type="eggNOG" id="COG2974">
    <property type="taxonomic scope" value="Bacteria"/>
</dbReference>
<evidence type="ECO:0000256" key="1">
    <source>
        <dbReference type="ARBA" id="ARBA00004453"/>
    </source>
</evidence>
<dbReference type="STRING" id="754436.JCM19237_266"/>
<organism evidence="6 7">
    <name type="scientific">Photobacterium aphoticum</name>
    <dbReference type="NCBI Taxonomy" id="754436"/>
    <lineage>
        <taxon>Bacteria</taxon>
        <taxon>Pseudomonadati</taxon>
        <taxon>Pseudomonadota</taxon>
        <taxon>Gammaproteobacteria</taxon>
        <taxon>Vibrionales</taxon>
        <taxon>Vibrionaceae</taxon>
        <taxon>Photobacterium</taxon>
    </lineage>
</organism>
<dbReference type="Pfam" id="PF04381">
    <property type="entry name" value="RdgC"/>
    <property type="match status" value="1"/>
</dbReference>
<comment type="subcellular location">
    <subcellularLocation>
        <location evidence="1">Cytoplasm</location>
        <location evidence="1">Nucleoid</location>
    </subcellularLocation>
</comment>
<evidence type="ECO:0000313" key="7">
    <source>
        <dbReference type="Proteomes" id="UP000029227"/>
    </source>
</evidence>
<dbReference type="GO" id="GO:0006310">
    <property type="term" value="P:DNA recombination"/>
    <property type="evidence" value="ECO:0007669"/>
    <property type="project" value="UniProtKB-KW"/>
</dbReference>
<dbReference type="EMBL" id="BBMN01000020">
    <property type="protein sequence ID" value="GAL07886.1"/>
    <property type="molecule type" value="Genomic_DNA"/>
</dbReference>
<accession>A0A090QYD8</accession>
<gene>
    <name evidence="6" type="ORF">JCM19237_266</name>
</gene>
<keyword evidence="5" id="KW-0233">DNA recombination</keyword>
<comment type="caution">
    <text evidence="6">The sequence shown here is derived from an EMBL/GenBank/DDBJ whole genome shotgun (WGS) entry which is preliminary data.</text>
</comment>
<dbReference type="GO" id="GO:0043590">
    <property type="term" value="C:bacterial nucleoid"/>
    <property type="evidence" value="ECO:0007669"/>
    <property type="project" value="TreeGrafter"/>
</dbReference>
<name>A0A090QYD8_9GAMM</name>
<dbReference type="PANTHER" id="PTHR38103:SF1">
    <property type="entry name" value="RECOMBINATION-ASSOCIATED PROTEIN RDGC"/>
    <property type="match status" value="1"/>
</dbReference>
<reference evidence="6 7" key="1">
    <citation type="journal article" date="2014" name="Genome Announc.">
        <title>Draft Genome Sequences of Two Vibrionaceae Species, Vibrio ponticus C121 and Photobacterium aphoticum C119, Isolated as Coral Reef Microbiota.</title>
        <authorList>
            <person name="Al-saari N."/>
            <person name="Meirelles P.M."/>
            <person name="Mino S."/>
            <person name="Suda W."/>
            <person name="Oshima K."/>
            <person name="Hattori M."/>
            <person name="Ohkuma M."/>
            <person name="Thompson F.L."/>
            <person name="Gomez-Gil B."/>
            <person name="Sawabe T."/>
            <person name="Sawabe T."/>
        </authorList>
    </citation>
    <scope>NUCLEOTIDE SEQUENCE [LARGE SCALE GENOMIC DNA]</scope>
    <source>
        <strain evidence="6 7">JCM 19237</strain>
    </source>
</reference>
<keyword evidence="4" id="KW-0963">Cytoplasm</keyword>
<dbReference type="GO" id="GO:0000018">
    <property type="term" value="P:regulation of DNA recombination"/>
    <property type="evidence" value="ECO:0007669"/>
    <property type="project" value="TreeGrafter"/>
</dbReference>
<protein>
    <recommendedName>
        <fullName evidence="3">Recombination-associated protein RdgC</fullName>
    </recommendedName>
</protein>
<evidence type="ECO:0000256" key="3">
    <source>
        <dbReference type="ARBA" id="ARBA00022296"/>
    </source>
</evidence>
<dbReference type="InterPro" id="IPR007476">
    <property type="entry name" value="RdgC"/>
</dbReference>
<evidence type="ECO:0000256" key="4">
    <source>
        <dbReference type="ARBA" id="ARBA00022490"/>
    </source>
</evidence>
<dbReference type="AlphaFoldDB" id="A0A090QYD8"/>
<dbReference type="Proteomes" id="UP000029227">
    <property type="component" value="Unassembled WGS sequence"/>
</dbReference>
<evidence type="ECO:0000256" key="5">
    <source>
        <dbReference type="ARBA" id="ARBA00023172"/>
    </source>
</evidence>
<dbReference type="PANTHER" id="PTHR38103">
    <property type="entry name" value="RECOMBINATION-ASSOCIATED PROTEIN RDGC"/>
    <property type="match status" value="1"/>
</dbReference>